<evidence type="ECO:0000313" key="2">
    <source>
        <dbReference type="Proteomes" id="UP001596147"/>
    </source>
</evidence>
<gene>
    <name evidence="1" type="ORF">ACFPM4_19225</name>
</gene>
<protein>
    <submittedName>
        <fullName evidence="1">YfkD family protein</fullName>
    </submittedName>
</protein>
<keyword evidence="2" id="KW-1185">Reference proteome</keyword>
<name>A0ABW0LLW9_9BACI</name>
<accession>A0ABW0LLW9</accession>
<reference evidence="2" key="1">
    <citation type="journal article" date="2019" name="Int. J. Syst. Evol. Microbiol.">
        <title>The Global Catalogue of Microorganisms (GCM) 10K type strain sequencing project: providing services to taxonomists for standard genome sequencing and annotation.</title>
        <authorList>
            <consortium name="The Broad Institute Genomics Platform"/>
            <consortium name="The Broad Institute Genome Sequencing Center for Infectious Disease"/>
            <person name="Wu L."/>
            <person name="Ma J."/>
        </authorList>
    </citation>
    <scope>NUCLEOTIDE SEQUENCE [LARGE SCALE GENOMIC DNA]</scope>
    <source>
        <strain evidence="2">CGMCC 1.12237</strain>
    </source>
</reference>
<dbReference type="Pfam" id="PF14167">
    <property type="entry name" value="YfkD"/>
    <property type="match status" value="1"/>
</dbReference>
<sequence>MKIQRLLLQLIIISSIFMLIMPNNTFAEKDKKVTGEIELPSSVINIEKENTVPNQAENKPFLKPSEFTKELIESANEKIENPHLIRILNESAINSSLLSVGMRATIYLGEYPLNYKSEETTPNWQYQKVNTNVHDNMAGNVNSRMNYVQQVQKRVTGGLTAKVPHAEDVQNMILLKAMEKTKLPLMTQTIIGAGTKHNQVYNIHPKKVGYLHAYVPAIVEKGEATYGEVYLVIKGTKRKIVVKNVTSQKVGAWLPIQNHLTFTFHVTP</sequence>
<organism evidence="1 2">
    <name type="scientific">Lederbergia graminis</name>
    <dbReference type="NCBI Taxonomy" id="735518"/>
    <lineage>
        <taxon>Bacteria</taxon>
        <taxon>Bacillati</taxon>
        <taxon>Bacillota</taxon>
        <taxon>Bacilli</taxon>
        <taxon>Bacillales</taxon>
        <taxon>Bacillaceae</taxon>
        <taxon>Lederbergia</taxon>
    </lineage>
</organism>
<evidence type="ECO:0000313" key="1">
    <source>
        <dbReference type="EMBL" id="MFC5466860.1"/>
    </source>
</evidence>
<dbReference type="Proteomes" id="UP001596147">
    <property type="component" value="Unassembled WGS sequence"/>
</dbReference>
<dbReference type="EMBL" id="JBHSMC010000042">
    <property type="protein sequence ID" value="MFC5466860.1"/>
    <property type="molecule type" value="Genomic_DNA"/>
</dbReference>
<proteinExistence type="predicted"/>
<dbReference type="RefSeq" id="WP_382355460.1">
    <property type="nucleotide sequence ID" value="NZ_JBHSMC010000042.1"/>
</dbReference>
<dbReference type="InterPro" id="IPR025548">
    <property type="entry name" value="YfkD"/>
</dbReference>
<comment type="caution">
    <text evidence="1">The sequence shown here is derived from an EMBL/GenBank/DDBJ whole genome shotgun (WGS) entry which is preliminary data.</text>
</comment>